<reference evidence="2" key="2">
    <citation type="submission" date="2020-07" db="EMBL/GenBank/DDBJ databases">
        <authorList>
            <person name="Lood C."/>
            <person name="Girard L."/>
        </authorList>
    </citation>
    <scope>NUCLEOTIDE SEQUENCE</scope>
    <source>
        <strain evidence="2">SWRI10</strain>
    </source>
</reference>
<feature type="transmembrane region" description="Helical" evidence="1">
    <location>
        <begin position="67"/>
        <end position="85"/>
    </location>
</feature>
<protein>
    <submittedName>
        <fullName evidence="2">Uncharacterized protein</fullName>
    </submittedName>
</protein>
<keyword evidence="1" id="KW-0472">Membrane</keyword>
<sequence length="91" mass="9685">MSKAASSQAPSAYHETIILMLCGLLTFIVCLTLHLVGVNTLTAFNFFLATVGIFLIPVSLLAKNVRLVRMIAVVGMTIAVASVIVNPPWAV</sequence>
<reference evidence="3" key="3">
    <citation type="submission" date="2021-06" db="EMBL/GenBank/DDBJ databases">
        <title>Updating the genus Pseudomonas: Description of 43 new species and partition of the Pseudomonas putida group.</title>
        <authorList>
            <person name="Girard L."/>
            <person name="Lood C."/>
            <person name="Vandamme P."/>
            <person name="Rokni-Zadeh H."/>
            <person name="Van Noort V."/>
            <person name="Hofte M."/>
            <person name="Lavigne R."/>
            <person name="De Mot R."/>
        </authorList>
    </citation>
    <scope>NUCLEOTIDE SEQUENCE</scope>
    <source>
        <strain evidence="3">SWRI10</strain>
    </source>
</reference>
<reference evidence="2" key="1">
    <citation type="journal article" date="2020" name="Microorganisms">
        <title>Reliable Identification of Environmental Pseudomonas Isolates Using the rpoD Gene.</title>
        <authorList>
            <consortium name="The Broad Institute Genome Sequencing Platform"/>
            <person name="Girard L."/>
            <person name="Lood C."/>
            <person name="Rokni-Zadeh H."/>
            <person name="van Noort V."/>
            <person name="Lavigne R."/>
            <person name="De Mot R."/>
        </authorList>
    </citation>
    <scope>NUCLEOTIDE SEQUENCE</scope>
    <source>
        <strain evidence="2">SWRI10</strain>
    </source>
</reference>
<dbReference type="AlphaFoldDB" id="A0A923FWX2"/>
<name>A0A923FWX2_9PSED</name>
<keyword evidence="1" id="KW-0812">Transmembrane</keyword>
<accession>A0A923FWX2</accession>
<dbReference type="Proteomes" id="UP000599879">
    <property type="component" value="Unassembled WGS sequence"/>
</dbReference>
<organism evidence="2">
    <name type="scientific">Pseudomonas urmiensis</name>
    <dbReference type="NCBI Taxonomy" id="2745493"/>
    <lineage>
        <taxon>Bacteria</taxon>
        <taxon>Pseudomonadati</taxon>
        <taxon>Pseudomonadota</taxon>
        <taxon>Gammaproteobacteria</taxon>
        <taxon>Pseudomonadales</taxon>
        <taxon>Pseudomonadaceae</taxon>
        <taxon>Pseudomonas</taxon>
    </lineage>
</organism>
<feature type="transmembrane region" description="Helical" evidence="1">
    <location>
        <begin position="12"/>
        <end position="36"/>
    </location>
</feature>
<proteinExistence type="predicted"/>
<evidence type="ECO:0000313" key="2">
    <source>
        <dbReference type="EMBL" id="MBC3439919.1"/>
    </source>
</evidence>
<gene>
    <name evidence="3" type="ORF">HU737_007625</name>
    <name evidence="2" type="ORF">HU737_04430</name>
</gene>
<comment type="caution">
    <text evidence="2">The sequence shown here is derived from an EMBL/GenBank/DDBJ whole genome shotgun (WGS) entry which is preliminary data.</text>
</comment>
<dbReference type="EMBL" id="JABWRE020000001">
    <property type="protein sequence ID" value="MBV4535840.1"/>
    <property type="molecule type" value="Genomic_DNA"/>
</dbReference>
<evidence type="ECO:0000313" key="3">
    <source>
        <dbReference type="EMBL" id="MBV4535840.1"/>
    </source>
</evidence>
<dbReference type="EMBL" id="JABWRE010000002">
    <property type="protein sequence ID" value="MBC3439919.1"/>
    <property type="molecule type" value="Genomic_DNA"/>
</dbReference>
<dbReference type="RefSeq" id="WP_186553490.1">
    <property type="nucleotide sequence ID" value="NZ_JABWRE020000001.1"/>
</dbReference>
<keyword evidence="1" id="KW-1133">Transmembrane helix</keyword>
<evidence type="ECO:0000256" key="1">
    <source>
        <dbReference type="SAM" id="Phobius"/>
    </source>
</evidence>
<feature type="transmembrane region" description="Helical" evidence="1">
    <location>
        <begin position="42"/>
        <end position="60"/>
    </location>
</feature>